<proteinExistence type="predicted"/>
<dbReference type="EMBL" id="JH795864">
    <property type="protein sequence ID" value="EJU01660.1"/>
    <property type="molecule type" value="Genomic_DNA"/>
</dbReference>
<dbReference type="OrthoDB" id="809632at2759"/>
<accession>M5G0K6</accession>
<dbReference type="InterPro" id="IPR013149">
    <property type="entry name" value="ADH-like_C"/>
</dbReference>
<sequence>MMNQQRLIFDTAALNGGLLTKTLYLSVDPYMRGRMEPGRFMSWIPGHPWNGFGICEVLRSELPGFEKGDLLHGAIWVVGSVVCQLAKAMGLRVLGSTGSDQKAFNYKTASVEEEIENFGELDIYWDNVGGKMLDTAMAHMKEGGRIVVCGQISEYNIPDEEKYGIKHIWNMVYRELKMQGLYVFTFEQQYVEEFYATVPKMVADGKLKYTEDITVGLEHAGEVLLKLLHGQNIGKAIIQMQA</sequence>
<organism evidence="2 3">
    <name type="scientific">Dacryopinax primogenitus (strain DJM 731)</name>
    <name type="common">Brown rot fungus</name>
    <dbReference type="NCBI Taxonomy" id="1858805"/>
    <lineage>
        <taxon>Eukaryota</taxon>
        <taxon>Fungi</taxon>
        <taxon>Dikarya</taxon>
        <taxon>Basidiomycota</taxon>
        <taxon>Agaricomycotina</taxon>
        <taxon>Dacrymycetes</taxon>
        <taxon>Dacrymycetales</taxon>
        <taxon>Dacrymycetaceae</taxon>
        <taxon>Dacryopinax</taxon>
    </lineage>
</organism>
<dbReference type="PANTHER" id="PTHR43205:SF7">
    <property type="entry name" value="PROSTAGLANDIN REDUCTASE 1"/>
    <property type="match status" value="1"/>
</dbReference>
<keyword evidence="3" id="KW-1185">Reference proteome</keyword>
<dbReference type="AlphaFoldDB" id="M5G0K6"/>
<dbReference type="PANTHER" id="PTHR43205">
    <property type="entry name" value="PROSTAGLANDIN REDUCTASE"/>
    <property type="match status" value="1"/>
</dbReference>
<dbReference type="InterPro" id="IPR045010">
    <property type="entry name" value="MDR_fam"/>
</dbReference>
<dbReference type="InterPro" id="IPR011032">
    <property type="entry name" value="GroES-like_sf"/>
</dbReference>
<protein>
    <submittedName>
        <fullName evidence="2">NADP-binding protein</fullName>
    </submittedName>
</protein>
<dbReference type="Gene3D" id="3.40.50.720">
    <property type="entry name" value="NAD(P)-binding Rossmann-like Domain"/>
    <property type="match status" value="1"/>
</dbReference>
<dbReference type="Proteomes" id="UP000030653">
    <property type="component" value="Unassembled WGS sequence"/>
</dbReference>
<reference evidence="2 3" key="1">
    <citation type="journal article" date="2012" name="Science">
        <title>The Paleozoic origin of enzymatic lignin decomposition reconstructed from 31 fungal genomes.</title>
        <authorList>
            <person name="Floudas D."/>
            <person name="Binder M."/>
            <person name="Riley R."/>
            <person name="Barry K."/>
            <person name="Blanchette R.A."/>
            <person name="Henrissat B."/>
            <person name="Martinez A.T."/>
            <person name="Otillar R."/>
            <person name="Spatafora J.W."/>
            <person name="Yadav J.S."/>
            <person name="Aerts A."/>
            <person name="Benoit I."/>
            <person name="Boyd A."/>
            <person name="Carlson A."/>
            <person name="Copeland A."/>
            <person name="Coutinho P.M."/>
            <person name="de Vries R.P."/>
            <person name="Ferreira P."/>
            <person name="Findley K."/>
            <person name="Foster B."/>
            <person name="Gaskell J."/>
            <person name="Glotzer D."/>
            <person name="Gorecki P."/>
            <person name="Heitman J."/>
            <person name="Hesse C."/>
            <person name="Hori C."/>
            <person name="Igarashi K."/>
            <person name="Jurgens J.A."/>
            <person name="Kallen N."/>
            <person name="Kersten P."/>
            <person name="Kohler A."/>
            <person name="Kuees U."/>
            <person name="Kumar T.K.A."/>
            <person name="Kuo A."/>
            <person name="LaButti K."/>
            <person name="Larrondo L.F."/>
            <person name="Lindquist E."/>
            <person name="Ling A."/>
            <person name="Lombard V."/>
            <person name="Lucas S."/>
            <person name="Lundell T."/>
            <person name="Martin R."/>
            <person name="McLaughlin D.J."/>
            <person name="Morgenstern I."/>
            <person name="Morin E."/>
            <person name="Murat C."/>
            <person name="Nagy L.G."/>
            <person name="Nolan M."/>
            <person name="Ohm R.A."/>
            <person name="Patyshakuliyeva A."/>
            <person name="Rokas A."/>
            <person name="Ruiz-Duenas F.J."/>
            <person name="Sabat G."/>
            <person name="Salamov A."/>
            <person name="Samejima M."/>
            <person name="Schmutz J."/>
            <person name="Slot J.C."/>
            <person name="St John F."/>
            <person name="Stenlid J."/>
            <person name="Sun H."/>
            <person name="Sun S."/>
            <person name="Syed K."/>
            <person name="Tsang A."/>
            <person name="Wiebenga A."/>
            <person name="Young D."/>
            <person name="Pisabarro A."/>
            <person name="Eastwood D.C."/>
            <person name="Martin F."/>
            <person name="Cullen D."/>
            <person name="Grigoriev I.V."/>
            <person name="Hibbett D.S."/>
        </authorList>
    </citation>
    <scope>NUCLEOTIDE SEQUENCE [LARGE SCALE GENOMIC DNA]</scope>
    <source>
        <strain evidence="2 3">DJM-731 SS1</strain>
    </source>
</reference>
<dbReference type="RefSeq" id="XP_040628557.1">
    <property type="nucleotide sequence ID" value="XM_040767458.1"/>
</dbReference>
<dbReference type="GO" id="GO:0032440">
    <property type="term" value="F:2-alkenal reductase [NAD(P)H] activity"/>
    <property type="evidence" value="ECO:0007669"/>
    <property type="project" value="TreeGrafter"/>
</dbReference>
<dbReference type="SUPFAM" id="SSF50129">
    <property type="entry name" value="GroES-like"/>
    <property type="match status" value="1"/>
</dbReference>
<gene>
    <name evidence="2" type="ORF">DACRYDRAFT_100474</name>
</gene>
<name>M5G0K6_DACPD</name>
<dbReference type="Pfam" id="PF00107">
    <property type="entry name" value="ADH_zinc_N"/>
    <property type="match status" value="1"/>
</dbReference>
<evidence type="ECO:0000313" key="3">
    <source>
        <dbReference type="Proteomes" id="UP000030653"/>
    </source>
</evidence>
<feature type="domain" description="Alcohol dehydrogenase-like C-terminal" evidence="1">
    <location>
        <begin position="78"/>
        <end position="188"/>
    </location>
</feature>
<dbReference type="HOGENOM" id="CLU_026673_29_1_1"/>
<dbReference type="GeneID" id="63682520"/>
<dbReference type="CDD" id="cd05288">
    <property type="entry name" value="PGDH"/>
    <property type="match status" value="1"/>
</dbReference>
<evidence type="ECO:0000313" key="2">
    <source>
        <dbReference type="EMBL" id="EJU01660.1"/>
    </source>
</evidence>
<dbReference type="SUPFAM" id="SSF51735">
    <property type="entry name" value="NAD(P)-binding Rossmann-fold domains"/>
    <property type="match status" value="1"/>
</dbReference>
<dbReference type="InterPro" id="IPR036291">
    <property type="entry name" value="NAD(P)-bd_dom_sf"/>
</dbReference>
<evidence type="ECO:0000259" key="1">
    <source>
        <dbReference type="Pfam" id="PF00107"/>
    </source>
</evidence>
<dbReference type="OMA" id="WMSDIPQ"/>